<sequence length="182" mass="20641">METKIIKFSNKKVVLWILGGGILGVLGILFTIFPYKFTTILVKNILLIRLIGIIAALFFGFVLITLIRKVLFDKNLGIIINEKGIFDNSSFVAVGLIKWEDIISIKKSNVGKTSFLLIDVKNPENYIKTSNKIKSNLLKANYRSYGTPISISSNFINCDFDQLEEYILDGFKLHKTSYDSKY</sequence>
<dbReference type="InterPro" id="IPR048136">
    <property type="entry name" value="STM3941-like"/>
</dbReference>
<dbReference type="NCBIfam" id="NF041635">
    <property type="entry name" value="STM3941_fam"/>
    <property type="match status" value="1"/>
</dbReference>
<keyword evidence="3" id="KW-1185">Reference proteome</keyword>
<dbReference type="GeneID" id="84651629"/>
<comment type="caution">
    <text evidence="2">The sequence shown here is derived from an EMBL/GenBank/DDBJ whole genome shotgun (WGS) entry which is preliminary data.</text>
</comment>
<dbReference type="RefSeq" id="WP_019973881.1">
    <property type="nucleotide sequence ID" value="NZ_BJXC01000001.1"/>
</dbReference>
<keyword evidence="1" id="KW-0812">Transmembrane</keyword>
<reference evidence="2 3" key="1">
    <citation type="submission" date="2019-07" db="EMBL/GenBank/DDBJ databases">
        <title>Whole genome shotgun sequence of Empedobacter brevis NBRC 14943.</title>
        <authorList>
            <person name="Hosoyama A."/>
            <person name="Uohara A."/>
            <person name="Ohji S."/>
            <person name="Ichikawa N."/>
        </authorList>
    </citation>
    <scope>NUCLEOTIDE SEQUENCE [LARGE SCALE GENOMIC DNA]</scope>
    <source>
        <strain evidence="2 3">NBRC 14943</strain>
    </source>
</reference>
<accession>A0A511NDA9</accession>
<evidence type="ECO:0000313" key="2">
    <source>
        <dbReference type="EMBL" id="GEM50587.1"/>
    </source>
</evidence>
<organism evidence="2 3">
    <name type="scientific">Empedobacter brevis NBRC 14943 = ATCC 43319</name>
    <dbReference type="NCBI Taxonomy" id="1218108"/>
    <lineage>
        <taxon>Bacteria</taxon>
        <taxon>Pseudomonadati</taxon>
        <taxon>Bacteroidota</taxon>
        <taxon>Flavobacteriia</taxon>
        <taxon>Flavobacteriales</taxon>
        <taxon>Weeksellaceae</taxon>
        <taxon>Empedobacter</taxon>
    </lineage>
</organism>
<keyword evidence="1" id="KW-1133">Transmembrane helix</keyword>
<dbReference type="Proteomes" id="UP000321245">
    <property type="component" value="Unassembled WGS sequence"/>
</dbReference>
<dbReference type="AlphaFoldDB" id="A0A511NDA9"/>
<dbReference type="STRING" id="1218108.GCA_000382425_00377"/>
<name>A0A511NDA9_9FLAO</name>
<proteinExistence type="predicted"/>
<dbReference type="OrthoDB" id="6028159at2"/>
<feature type="transmembrane region" description="Helical" evidence="1">
    <location>
        <begin position="12"/>
        <end position="33"/>
    </location>
</feature>
<keyword evidence="1" id="KW-0472">Membrane</keyword>
<evidence type="ECO:0000256" key="1">
    <source>
        <dbReference type="SAM" id="Phobius"/>
    </source>
</evidence>
<gene>
    <name evidence="2" type="ORF">EB1_03770</name>
</gene>
<feature type="transmembrane region" description="Helical" evidence="1">
    <location>
        <begin position="45"/>
        <end position="67"/>
    </location>
</feature>
<evidence type="ECO:0000313" key="3">
    <source>
        <dbReference type="Proteomes" id="UP000321245"/>
    </source>
</evidence>
<protein>
    <submittedName>
        <fullName evidence="2">Uncharacterized protein</fullName>
    </submittedName>
</protein>
<dbReference type="EMBL" id="BJXC01000001">
    <property type="protein sequence ID" value="GEM50587.1"/>
    <property type="molecule type" value="Genomic_DNA"/>
</dbReference>